<name>A0A6J4UXJ9_9BACT</name>
<organism evidence="1">
    <name type="scientific">uncultured Thermomicrobiales bacterium</name>
    <dbReference type="NCBI Taxonomy" id="1645740"/>
    <lineage>
        <taxon>Bacteria</taxon>
        <taxon>Pseudomonadati</taxon>
        <taxon>Thermomicrobiota</taxon>
        <taxon>Thermomicrobia</taxon>
        <taxon>Thermomicrobiales</taxon>
        <taxon>environmental samples</taxon>
    </lineage>
</organism>
<accession>A0A6J4UXJ9</accession>
<proteinExistence type="predicted"/>
<evidence type="ECO:0000313" key="1">
    <source>
        <dbReference type="EMBL" id="CAA9563549.1"/>
    </source>
</evidence>
<reference evidence="1" key="1">
    <citation type="submission" date="2020-02" db="EMBL/GenBank/DDBJ databases">
        <authorList>
            <person name="Meier V. D."/>
        </authorList>
    </citation>
    <scope>NUCLEOTIDE SEQUENCE</scope>
    <source>
        <strain evidence="1">AVDCRST_MAG70</strain>
    </source>
</reference>
<dbReference type="EMBL" id="CADCWH010000296">
    <property type="protein sequence ID" value="CAA9563549.1"/>
    <property type="molecule type" value="Genomic_DNA"/>
</dbReference>
<sequence length="80" mass="9470">MIDTTDLDARVIEHRTRVQRVNRSGWTRADPIGPRDHHRFRARAMLLIRHLADSGRLSYQAIGDRLDWSRALRWLRRAPS</sequence>
<gene>
    <name evidence="1" type="ORF">AVDCRST_MAG70-1858</name>
</gene>
<dbReference type="AlphaFoldDB" id="A0A6J4UXJ9"/>
<protein>
    <submittedName>
        <fullName evidence="1">Uncharacterized protein</fullName>
    </submittedName>
</protein>